<sequence>MDKIRKFLKRLSKKELKHVLRIMDHIEQGQLDGMDVKKLSGTKNAYRVRVGQTRIIFLKSKTDYRLYAIEKRDDRTYKK</sequence>
<comment type="caution">
    <text evidence="1">The sequence shown here is derived from an EMBL/GenBank/DDBJ whole genome shotgun (WGS) entry which is preliminary data.</text>
</comment>
<dbReference type="Proteomes" id="UP000230154">
    <property type="component" value="Unassembled WGS sequence"/>
</dbReference>
<evidence type="ECO:0000313" key="1">
    <source>
        <dbReference type="EMBL" id="PIR73908.1"/>
    </source>
</evidence>
<dbReference type="AlphaFoldDB" id="A0A2H0TP17"/>
<gene>
    <name evidence="1" type="ORF">COU35_05235</name>
</gene>
<organism evidence="1 2">
    <name type="scientific">Candidatus Magasanikbacteria bacterium CG10_big_fil_rev_8_21_14_0_10_47_10</name>
    <dbReference type="NCBI Taxonomy" id="1974652"/>
    <lineage>
        <taxon>Bacteria</taxon>
        <taxon>Candidatus Magasanikiibacteriota</taxon>
    </lineage>
</organism>
<name>A0A2H0TP17_9BACT</name>
<proteinExistence type="predicted"/>
<evidence type="ECO:0008006" key="3">
    <source>
        <dbReference type="Google" id="ProtNLM"/>
    </source>
</evidence>
<dbReference type="EMBL" id="PFCB01000036">
    <property type="protein sequence ID" value="PIR73908.1"/>
    <property type="molecule type" value="Genomic_DNA"/>
</dbReference>
<evidence type="ECO:0000313" key="2">
    <source>
        <dbReference type="Proteomes" id="UP000230154"/>
    </source>
</evidence>
<dbReference type="InterPro" id="IPR035093">
    <property type="entry name" value="RelE/ParE_toxin_dom_sf"/>
</dbReference>
<protein>
    <recommendedName>
        <fullName evidence="3">Type II toxin-antitoxin system RelE/ParE family toxin</fullName>
    </recommendedName>
</protein>
<reference evidence="2" key="1">
    <citation type="submission" date="2017-09" db="EMBL/GenBank/DDBJ databases">
        <title>Depth-based differentiation of microbial function through sediment-hosted aquifers and enrichment of novel symbionts in the deep terrestrial subsurface.</title>
        <authorList>
            <person name="Probst A.J."/>
            <person name="Ladd B."/>
            <person name="Jarett J.K."/>
            <person name="Geller-Mcgrath D.E."/>
            <person name="Sieber C.M.K."/>
            <person name="Emerson J.B."/>
            <person name="Anantharaman K."/>
            <person name="Thomas B.C."/>
            <person name="Malmstrom R."/>
            <person name="Stieglmeier M."/>
            <person name="Klingl A."/>
            <person name="Woyke T."/>
            <person name="Ryan C.M."/>
            <person name="Banfield J.F."/>
        </authorList>
    </citation>
    <scope>NUCLEOTIDE SEQUENCE [LARGE SCALE GENOMIC DNA]</scope>
</reference>
<dbReference type="SUPFAM" id="SSF143011">
    <property type="entry name" value="RelE-like"/>
    <property type="match status" value="1"/>
</dbReference>
<accession>A0A2H0TP17</accession>
<dbReference type="Gene3D" id="3.30.2310.20">
    <property type="entry name" value="RelE-like"/>
    <property type="match status" value="1"/>
</dbReference>